<accession>A0A183CWW1</accession>
<evidence type="ECO:0000313" key="4">
    <source>
        <dbReference type="Proteomes" id="UP000271098"/>
    </source>
</evidence>
<dbReference type="GO" id="GO:0042254">
    <property type="term" value="P:ribosome biogenesis"/>
    <property type="evidence" value="ECO:0007669"/>
    <property type="project" value="InterPro"/>
</dbReference>
<dbReference type="InterPro" id="IPR027193">
    <property type="entry name" value="Noc4"/>
</dbReference>
<comment type="similarity">
    <text evidence="1">Belongs to the CBF/MAK21 family.</text>
</comment>
<dbReference type="Proteomes" id="UP000271098">
    <property type="component" value="Unassembled WGS sequence"/>
</dbReference>
<reference evidence="3 4" key="2">
    <citation type="submission" date="2018-11" db="EMBL/GenBank/DDBJ databases">
        <authorList>
            <consortium name="Pathogen Informatics"/>
        </authorList>
    </citation>
    <scope>NUCLEOTIDE SEQUENCE [LARGE SCALE GENOMIC DNA]</scope>
</reference>
<evidence type="ECO:0000313" key="5">
    <source>
        <dbReference type="WBParaSite" id="GPUH_0000095201-mRNA-1"/>
    </source>
</evidence>
<organism evidence="5">
    <name type="scientific">Gongylonema pulchrum</name>
    <dbReference type="NCBI Taxonomy" id="637853"/>
    <lineage>
        <taxon>Eukaryota</taxon>
        <taxon>Metazoa</taxon>
        <taxon>Ecdysozoa</taxon>
        <taxon>Nematoda</taxon>
        <taxon>Chromadorea</taxon>
        <taxon>Rhabditida</taxon>
        <taxon>Spirurina</taxon>
        <taxon>Spiruromorpha</taxon>
        <taxon>Spiruroidea</taxon>
        <taxon>Gongylonematidae</taxon>
        <taxon>Gongylonema</taxon>
    </lineage>
</organism>
<protein>
    <submittedName>
        <fullName evidence="5">CBF domain-containing protein</fullName>
    </submittedName>
</protein>
<dbReference type="GO" id="GO:0032040">
    <property type="term" value="C:small-subunit processome"/>
    <property type="evidence" value="ECO:0007669"/>
    <property type="project" value="TreeGrafter"/>
</dbReference>
<evidence type="ECO:0000259" key="2">
    <source>
        <dbReference type="Pfam" id="PF03914"/>
    </source>
</evidence>
<evidence type="ECO:0000256" key="1">
    <source>
        <dbReference type="ARBA" id="ARBA00007797"/>
    </source>
</evidence>
<dbReference type="PANTHER" id="PTHR12455">
    <property type="entry name" value="NUCLEOLAR COMPLEX PROTEIN 4"/>
    <property type="match status" value="1"/>
</dbReference>
<reference evidence="5" key="1">
    <citation type="submission" date="2016-06" db="UniProtKB">
        <authorList>
            <consortium name="WormBaseParasite"/>
        </authorList>
    </citation>
    <scope>IDENTIFICATION</scope>
</reference>
<name>A0A183CWW1_9BILA</name>
<evidence type="ECO:0000313" key="3">
    <source>
        <dbReference type="EMBL" id="VDK29101.1"/>
    </source>
</evidence>
<dbReference type="InterPro" id="IPR005612">
    <property type="entry name" value="CCAAT-binding_factor"/>
</dbReference>
<dbReference type="EMBL" id="UYRT01001019">
    <property type="protein sequence ID" value="VDK29101.1"/>
    <property type="molecule type" value="Genomic_DNA"/>
</dbReference>
<dbReference type="Pfam" id="PF03914">
    <property type="entry name" value="CBF"/>
    <property type="match status" value="1"/>
</dbReference>
<dbReference type="WBParaSite" id="GPUH_0000095201-mRNA-1">
    <property type="protein sequence ID" value="GPUH_0000095201-mRNA-1"/>
    <property type="gene ID" value="GPUH_0000095201"/>
</dbReference>
<sequence>MYELKHKSEMIVCLKLPKKLLKKLVPYLCEHVIDSLREPFLVGDFLFRIFNMGDIFPVISLAGIYKLIVNYNFEYPNFYQCVYGLTTPSVCYLNYREKFFTLLDTFLSSTHLPTYVVAAFVKRLSRIALLAPVSCQESLLALIRNLITRHKTVEFLLHRENPETLTSDPYNEEESNLQKCGAMESSLWEIKTLQRHWYSEVAKRANFIDKGMQRMESFVRWRQDDDYFMKLLSRKFGSDFLKHKDEEKFRKNQSFSEFDSSRKSFG</sequence>
<gene>
    <name evidence="3" type="ORF">GPUH_LOCUS952</name>
</gene>
<dbReference type="OrthoDB" id="275876at2759"/>
<dbReference type="PANTHER" id="PTHR12455:SF0">
    <property type="entry name" value="NUCLEOLAR COMPLEX PROTEIN 4 HOMOLOG"/>
    <property type="match status" value="1"/>
</dbReference>
<dbReference type="GO" id="GO:0030692">
    <property type="term" value="C:Noc4p-Nop14p complex"/>
    <property type="evidence" value="ECO:0007669"/>
    <property type="project" value="TreeGrafter"/>
</dbReference>
<dbReference type="AlphaFoldDB" id="A0A183CWW1"/>
<proteinExistence type="inferred from homology"/>
<feature type="domain" description="CCAAT-binding factor" evidence="2">
    <location>
        <begin position="58"/>
        <end position="205"/>
    </location>
</feature>
<keyword evidence="4" id="KW-1185">Reference proteome</keyword>